<keyword evidence="2" id="KW-0812">Transmembrane</keyword>
<name>A0ABV4UR52_9MICC</name>
<proteinExistence type="predicted"/>
<feature type="transmembrane region" description="Helical" evidence="2">
    <location>
        <begin position="62"/>
        <end position="87"/>
    </location>
</feature>
<organism evidence="3 4">
    <name type="scientific">Arthrobacter halodurans</name>
    <dbReference type="NCBI Taxonomy" id="516699"/>
    <lineage>
        <taxon>Bacteria</taxon>
        <taxon>Bacillati</taxon>
        <taxon>Actinomycetota</taxon>
        <taxon>Actinomycetes</taxon>
        <taxon>Micrococcales</taxon>
        <taxon>Micrococcaceae</taxon>
        <taxon>Arthrobacter</taxon>
    </lineage>
</organism>
<evidence type="ECO:0008006" key="5">
    <source>
        <dbReference type="Google" id="ProtNLM"/>
    </source>
</evidence>
<keyword evidence="2" id="KW-0472">Membrane</keyword>
<accession>A0ABV4UR52</accession>
<dbReference type="Proteomes" id="UP001575652">
    <property type="component" value="Unassembled WGS sequence"/>
</dbReference>
<reference evidence="3 4" key="1">
    <citation type="submission" date="2024-09" db="EMBL/GenBank/DDBJ databases">
        <authorList>
            <person name="Salinas-Garcia M.A."/>
            <person name="Prieme A."/>
        </authorList>
    </citation>
    <scope>NUCLEOTIDE SEQUENCE [LARGE SCALE GENOMIC DNA]</scope>
    <source>
        <strain evidence="3 4">DSM 21081</strain>
    </source>
</reference>
<protein>
    <recommendedName>
        <fullName evidence="5">DUF4190 domain-containing protein</fullName>
    </recommendedName>
</protein>
<evidence type="ECO:0000256" key="2">
    <source>
        <dbReference type="SAM" id="Phobius"/>
    </source>
</evidence>
<comment type="caution">
    <text evidence="3">The sequence shown here is derived from an EMBL/GenBank/DDBJ whole genome shotgun (WGS) entry which is preliminary data.</text>
</comment>
<keyword evidence="2" id="KW-1133">Transmembrane helix</keyword>
<evidence type="ECO:0000256" key="1">
    <source>
        <dbReference type="SAM" id="MobiDB-lite"/>
    </source>
</evidence>
<dbReference type="RefSeq" id="WP_373973320.1">
    <property type="nucleotide sequence ID" value="NZ_JBHDLJ010000018.1"/>
</dbReference>
<feature type="region of interest" description="Disordered" evidence="1">
    <location>
        <begin position="109"/>
        <end position="128"/>
    </location>
</feature>
<evidence type="ECO:0000313" key="4">
    <source>
        <dbReference type="Proteomes" id="UP001575652"/>
    </source>
</evidence>
<evidence type="ECO:0000313" key="3">
    <source>
        <dbReference type="EMBL" id="MFB0836145.1"/>
    </source>
</evidence>
<feature type="transmembrane region" description="Helical" evidence="2">
    <location>
        <begin position="12"/>
        <end position="42"/>
    </location>
</feature>
<keyword evidence="4" id="KW-1185">Reference proteome</keyword>
<dbReference type="EMBL" id="JBHDLJ010000018">
    <property type="protein sequence ID" value="MFB0836145.1"/>
    <property type="molecule type" value="Genomic_DNA"/>
</dbReference>
<feature type="compositionally biased region" description="Gly residues" evidence="1">
    <location>
        <begin position="117"/>
        <end position="128"/>
    </location>
</feature>
<sequence length="128" mass="12327">MASTPKPSAKLIIWGLLLSAVIGPILAGIGASMAAAAMYAAMPEGTFEPGMMPDPEVGGPGGILILLGMLAVLVGAVMSIIGLYNLLSTFDALGQKYLGGPYGGAAVRSAGAPGASGASGGQGTAPAP</sequence>
<gene>
    <name evidence="3" type="ORF">ACETWP_16265</name>
</gene>